<keyword evidence="4" id="KW-1185">Reference proteome</keyword>
<evidence type="ECO:0000256" key="1">
    <source>
        <dbReference type="ARBA" id="ARBA00009995"/>
    </source>
</evidence>
<dbReference type="Gramene" id="HORVU.MOREX.r3.7HG0652000.1">
    <property type="protein sequence ID" value="HORVU.MOREX.r3.7HG0652000.1.CDS1"/>
    <property type="gene ID" value="HORVU.MOREX.r3.7HG0652000"/>
</dbReference>
<name>A0A8I6YZK8_HORVV</name>
<dbReference type="Gramene" id="HORVU.MOREX.r2.7HG0541140.1">
    <property type="protein sequence ID" value="HORVU.MOREX.r2.7HG0541140.1.CDS.1"/>
    <property type="gene ID" value="HORVU.MOREX.r2.7HG0541140"/>
</dbReference>
<evidence type="ECO:0000313" key="4">
    <source>
        <dbReference type="Proteomes" id="UP000011116"/>
    </source>
</evidence>
<dbReference type="EnsemblPlants" id="HORVU.MOREX.r3.7HG0652000.1">
    <property type="protein sequence ID" value="HORVU.MOREX.r3.7HG0652000.1.CDS1"/>
    <property type="gene ID" value="HORVU.MOREX.r3.7HG0652000"/>
</dbReference>
<dbReference type="Proteomes" id="UP000011116">
    <property type="component" value="Chromosome 7H"/>
</dbReference>
<proteinExistence type="inferred from homology"/>
<reference evidence="3" key="2">
    <citation type="submission" date="2020-10" db="EMBL/GenBank/DDBJ databases">
        <authorList>
            <person name="Scholz U."/>
            <person name="Mascher M."/>
            <person name="Fiebig A."/>
        </authorList>
    </citation>
    <scope>NUCLEOTIDE SEQUENCE [LARGE SCALE GENOMIC DNA]</scope>
    <source>
        <strain evidence="3">cv. Morex</strain>
    </source>
</reference>
<dbReference type="Gene3D" id="3.40.50.2000">
    <property type="entry name" value="Glycogen Phosphorylase B"/>
    <property type="match status" value="2"/>
</dbReference>
<reference evidence="4" key="1">
    <citation type="journal article" date="2012" name="Nature">
        <title>A physical, genetic and functional sequence assembly of the barley genome.</title>
        <authorList>
            <consortium name="The International Barley Genome Sequencing Consortium"/>
            <person name="Mayer K.F."/>
            <person name="Waugh R."/>
            <person name="Brown J.W."/>
            <person name="Schulman A."/>
            <person name="Langridge P."/>
            <person name="Platzer M."/>
            <person name="Fincher G.B."/>
            <person name="Muehlbauer G.J."/>
            <person name="Sato K."/>
            <person name="Close T.J."/>
            <person name="Wise R.P."/>
            <person name="Stein N."/>
        </authorList>
    </citation>
    <scope>NUCLEOTIDE SEQUENCE [LARGE SCALE GENOMIC DNA]</scope>
    <source>
        <strain evidence="4">cv. Morex</strain>
    </source>
</reference>
<dbReference type="InterPro" id="IPR002213">
    <property type="entry name" value="UDP_glucos_trans"/>
</dbReference>
<evidence type="ECO:0000256" key="2">
    <source>
        <dbReference type="ARBA" id="ARBA00022679"/>
    </source>
</evidence>
<evidence type="ECO:0008006" key="5">
    <source>
        <dbReference type="Google" id="ProtNLM"/>
    </source>
</evidence>
<dbReference type="SMR" id="A0A8I6YZK8"/>
<reference evidence="3" key="3">
    <citation type="submission" date="2022-01" db="UniProtKB">
        <authorList>
            <consortium name="EnsemblPlants"/>
        </authorList>
    </citation>
    <scope>IDENTIFICATION</scope>
    <source>
        <strain evidence="3">subsp. vulgare</strain>
    </source>
</reference>
<dbReference type="CDD" id="cd03784">
    <property type="entry name" value="GT1_Gtf-like"/>
    <property type="match status" value="1"/>
</dbReference>
<accession>A0A8I6YZK8</accession>
<keyword evidence="2" id="KW-0808">Transferase</keyword>
<dbReference type="Pfam" id="PF00201">
    <property type="entry name" value="UDPGT"/>
    <property type="match status" value="1"/>
</dbReference>
<dbReference type="GO" id="GO:0035251">
    <property type="term" value="F:UDP-glucosyltransferase activity"/>
    <property type="evidence" value="ECO:0000318"/>
    <property type="project" value="GO_Central"/>
</dbReference>
<evidence type="ECO:0000313" key="3">
    <source>
        <dbReference type="EnsemblPlants" id="HORVU.MOREX.r3.7HG0652010.1.CDS1"/>
    </source>
</evidence>
<comment type="similarity">
    <text evidence="1">Belongs to the UDP-glycosyltransferase family.</text>
</comment>
<dbReference type="PANTHER" id="PTHR11926">
    <property type="entry name" value="GLUCOSYL/GLUCURONOSYL TRANSFERASES"/>
    <property type="match status" value="1"/>
</dbReference>
<dbReference type="EnsemblPlants" id="HORVU.MOREX.r3.7HG0652010.1">
    <property type="protein sequence ID" value="HORVU.MOREX.r3.7HG0652010.1.CDS1"/>
    <property type="gene ID" value="HORVU.MOREX.r3.7HG0652010"/>
</dbReference>
<organism evidence="3 4">
    <name type="scientific">Hordeum vulgare subsp. vulgare</name>
    <name type="common">Domesticated barley</name>
    <dbReference type="NCBI Taxonomy" id="112509"/>
    <lineage>
        <taxon>Eukaryota</taxon>
        <taxon>Viridiplantae</taxon>
        <taxon>Streptophyta</taxon>
        <taxon>Embryophyta</taxon>
        <taxon>Tracheophyta</taxon>
        <taxon>Spermatophyta</taxon>
        <taxon>Magnoliopsida</taxon>
        <taxon>Liliopsida</taxon>
        <taxon>Poales</taxon>
        <taxon>Poaceae</taxon>
        <taxon>BOP clade</taxon>
        <taxon>Pooideae</taxon>
        <taxon>Triticodae</taxon>
        <taxon>Triticeae</taxon>
        <taxon>Hordeinae</taxon>
        <taxon>Hordeum</taxon>
    </lineage>
</organism>
<dbReference type="Gramene" id="HORVU.MOREX.r2.7HG0541150.1">
    <property type="protein sequence ID" value="HORVU.MOREX.r2.7HG0541150.1.CDS.1"/>
    <property type="gene ID" value="HORVU.MOREX.r2.7HG0541150"/>
</dbReference>
<dbReference type="AlphaFoldDB" id="A0A8I6YZK8"/>
<protein>
    <recommendedName>
        <fullName evidence="5">Glycosyltransferase</fullName>
    </recommendedName>
</protein>
<sequence length="258" mass="27972">MEGLTLSGIAPHMRDVFAVGPLHARRARARQAAAETETEHVSGDDMSLTAWLDGHEDRSVVYVNLGSLTIISSEQLAEFLHGLVAAGYAFLCVFRRDMLHQMTAAVSLREAVEAVAGAGIDRALVVEWALQRDAHHVLRHRAVGCFLTHGGWNSTLEAAVEGVPAVCWPFFADQQTNSRFVGAVWKTGLDMKDVCDRAVVEKMVREAMESPEIRASAQSMARQLRLDVAEGGSSSSELERLVGLITELSAVKPAPALT</sequence>
<dbReference type="Gramene" id="HORVU.MOREX.r3.7HG0652010.1">
    <property type="protein sequence ID" value="HORVU.MOREX.r3.7HG0652010.1.CDS1"/>
    <property type="gene ID" value="HORVU.MOREX.r3.7HG0652010"/>
</dbReference>
<dbReference type="PANTHER" id="PTHR11926:SF1392">
    <property type="entry name" value="GLYCOSYLTRANSFERASE"/>
    <property type="match status" value="1"/>
</dbReference>
<dbReference type="SUPFAM" id="SSF53756">
    <property type="entry name" value="UDP-Glycosyltransferase/glycogen phosphorylase"/>
    <property type="match status" value="1"/>
</dbReference>